<proteinExistence type="predicted"/>
<comment type="subcellular location">
    <subcellularLocation>
        <location evidence="1">Cell membrane</location>
        <topology evidence="1">Single-pass membrane protein</topology>
    </subcellularLocation>
</comment>
<evidence type="ECO:0000256" key="3">
    <source>
        <dbReference type="ARBA" id="ARBA00022692"/>
    </source>
</evidence>
<dbReference type="EMBL" id="UOYP01000142">
    <property type="protein sequence ID" value="VAY87649.1"/>
    <property type="molecule type" value="Genomic_DNA"/>
</dbReference>
<accession>A0A3P3ZMS5</accession>
<dbReference type="Gene3D" id="3.30.420.270">
    <property type="match status" value="1"/>
</dbReference>
<evidence type="ECO:0000256" key="4">
    <source>
        <dbReference type="ARBA" id="ARBA00022989"/>
    </source>
</evidence>
<reference evidence="6" key="1">
    <citation type="submission" date="2018-10" db="EMBL/GenBank/DDBJ databases">
        <authorList>
            <person name="Plewniak F."/>
        </authorList>
    </citation>
    <scope>NUCLEOTIDE SEQUENCE</scope>
</reference>
<evidence type="ECO:0000256" key="2">
    <source>
        <dbReference type="ARBA" id="ARBA00022475"/>
    </source>
</evidence>
<dbReference type="GO" id="GO:0005886">
    <property type="term" value="C:plasma membrane"/>
    <property type="evidence" value="ECO:0007669"/>
    <property type="project" value="UniProtKB-SubCell"/>
</dbReference>
<keyword evidence="5" id="KW-0472">Membrane</keyword>
<dbReference type="AlphaFoldDB" id="A0A3P3ZMS5"/>
<keyword evidence="2" id="KW-1003">Cell membrane</keyword>
<protein>
    <submittedName>
        <fullName evidence="6">Biopolymer transport protein ExbD</fullName>
    </submittedName>
</protein>
<name>A0A3P3ZMS5_9ZZZZ</name>
<gene>
    <name evidence="6" type="ORF">CARN8_2260003</name>
</gene>
<evidence type="ECO:0000256" key="1">
    <source>
        <dbReference type="ARBA" id="ARBA00004162"/>
    </source>
</evidence>
<dbReference type="InterPro" id="IPR003400">
    <property type="entry name" value="ExbD"/>
</dbReference>
<keyword evidence="4" id="KW-1133">Transmembrane helix</keyword>
<evidence type="ECO:0000256" key="5">
    <source>
        <dbReference type="ARBA" id="ARBA00023136"/>
    </source>
</evidence>
<sequence length="135" mass="14861">MKLRPRRTYRRGRIEIIPMIDVMFFLLATFMLASLSMQNLHSLPVNLPQGHAAPLQAKHPITLTITAQSQVLIDKTPVTLETLGSVLKQKMGKSDQTDLIVAADSQAPNGITVQAMLRARGVGVQHFLIAVKHAD</sequence>
<dbReference type="PANTHER" id="PTHR30558">
    <property type="entry name" value="EXBD MEMBRANE COMPONENT OF PMF-DRIVEN MACROMOLECULE IMPORT SYSTEM"/>
    <property type="match status" value="1"/>
</dbReference>
<keyword evidence="3" id="KW-0812">Transmembrane</keyword>
<organism evidence="6">
    <name type="scientific">mine drainage metagenome</name>
    <dbReference type="NCBI Taxonomy" id="410659"/>
    <lineage>
        <taxon>unclassified sequences</taxon>
        <taxon>metagenomes</taxon>
        <taxon>ecological metagenomes</taxon>
    </lineage>
</organism>
<dbReference type="Pfam" id="PF02472">
    <property type="entry name" value="ExbD"/>
    <property type="match status" value="1"/>
</dbReference>
<evidence type="ECO:0000313" key="6">
    <source>
        <dbReference type="EMBL" id="VAY87649.1"/>
    </source>
</evidence>
<dbReference type="GO" id="GO:0022857">
    <property type="term" value="F:transmembrane transporter activity"/>
    <property type="evidence" value="ECO:0007669"/>
    <property type="project" value="InterPro"/>
</dbReference>
<dbReference type="PANTHER" id="PTHR30558:SF7">
    <property type="entry name" value="TOL-PAL SYSTEM PROTEIN TOLR"/>
    <property type="match status" value="1"/>
</dbReference>